<dbReference type="AlphaFoldDB" id="A0AAP2CN75"/>
<dbReference type="EMBL" id="JAHCMY010000006">
    <property type="protein sequence ID" value="MBS9524847.1"/>
    <property type="molecule type" value="Genomic_DNA"/>
</dbReference>
<dbReference type="Gene3D" id="3.40.50.1010">
    <property type="entry name" value="5'-nuclease"/>
    <property type="match status" value="1"/>
</dbReference>
<protein>
    <submittedName>
        <fullName evidence="2">PIN domain protein</fullName>
    </submittedName>
</protein>
<feature type="domain" description="PIN" evidence="1">
    <location>
        <begin position="4"/>
        <end position="115"/>
    </location>
</feature>
<name>A0AAP2CN75_9BACT</name>
<dbReference type="InterPro" id="IPR002716">
    <property type="entry name" value="PIN_dom"/>
</dbReference>
<evidence type="ECO:0000313" key="2">
    <source>
        <dbReference type="EMBL" id="MBS9524847.1"/>
    </source>
</evidence>
<dbReference type="InterPro" id="IPR029060">
    <property type="entry name" value="PIN-like_dom_sf"/>
</dbReference>
<accession>A0AAP2CN75</accession>
<keyword evidence="3" id="KW-1185">Reference proteome</keyword>
<dbReference type="Pfam" id="PF01850">
    <property type="entry name" value="PIN"/>
    <property type="match status" value="1"/>
</dbReference>
<proteinExistence type="predicted"/>
<dbReference type="RefSeq" id="WP_213945703.1">
    <property type="nucleotide sequence ID" value="NZ_JAHBGI010000012.1"/>
</dbReference>
<reference evidence="2 3" key="1">
    <citation type="submission" date="2021-05" db="EMBL/GenBank/DDBJ databases">
        <authorList>
            <person name="Zhang Z.D."/>
            <person name="Osman G."/>
        </authorList>
    </citation>
    <scope>NUCLEOTIDE SEQUENCE [LARGE SCALE GENOMIC DNA]</scope>
    <source>
        <strain evidence="2 3">KCTC 32217</strain>
    </source>
</reference>
<evidence type="ECO:0000313" key="3">
    <source>
        <dbReference type="Proteomes" id="UP001319104"/>
    </source>
</evidence>
<gene>
    <name evidence="2" type="ORF">KI659_12575</name>
</gene>
<evidence type="ECO:0000259" key="1">
    <source>
        <dbReference type="Pfam" id="PF01850"/>
    </source>
</evidence>
<organism evidence="2 3">
    <name type="scientific">Litoribacter ruber</name>
    <dbReference type="NCBI Taxonomy" id="702568"/>
    <lineage>
        <taxon>Bacteria</taxon>
        <taxon>Pseudomonadati</taxon>
        <taxon>Bacteroidota</taxon>
        <taxon>Cytophagia</taxon>
        <taxon>Cytophagales</taxon>
        <taxon>Cyclobacteriaceae</taxon>
        <taxon>Litoribacter</taxon>
    </lineage>
</organism>
<dbReference type="SUPFAM" id="SSF88723">
    <property type="entry name" value="PIN domain-like"/>
    <property type="match status" value="1"/>
</dbReference>
<dbReference type="Proteomes" id="UP001319104">
    <property type="component" value="Unassembled WGS sequence"/>
</dbReference>
<sequence length="127" mass="14546">MRGVVFDTSIWIEYFKANPNYFPVCQTLLEQGSVYAMDIIFAELQQGARGRRELSIIEGYFESLPRLHNGGIIYEAGVFSQQEKLISKGVGLIDSIIIYGVMKHQLQLWTLDKKIISFLDSDYLYSP</sequence>
<comment type="caution">
    <text evidence="2">The sequence shown here is derived from an EMBL/GenBank/DDBJ whole genome shotgun (WGS) entry which is preliminary data.</text>
</comment>